<dbReference type="EMBL" id="AMCI01003644">
    <property type="protein sequence ID" value="EJW99807.1"/>
    <property type="molecule type" value="Genomic_DNA"/>
</dbReference>
<organism evidence="2">
    <name type="scientific">gut metagenome</name>
    <dbReference type="NCBI Taxonomy" id="749906"/>
    <lineage>
        <taxon>unclassified sequences</taxon>
        <taxon>metagenomes</taxon>
        <taxon>organismal metagenomes</taxon>
    </lineage>
</organism>
<reference evidence="2" key="1">
    <citation type="journal article" date="2012" name="PLoS ONE">
        <title>Gene sets for utilization of primary and secondary nutrition supplies in the distal gut of endangered iberian lynx.</title>
        <authorList>
            <person name="Alcaide M."/>
            <person name="Messina E."/>
            <person name="Richter M."/>
            <person name="Bargiela R."/>
            <person name="Peplies J."/>
            <person name="Huws S.A."/>
            <person name="Newbold C.J."/>
            <person name="Golyshin P.N."/>
            <person name="Simon M.A."/>
            <person name="Lopez G."/>
            <person name="Yakimov M.M."/>
            <person name="Ferrer M."/>
        </authorList>
    </citation>
    <scope>NUCLEOTIDE SEQUENCE</scope>
</reference>
<keyword evidence="1" id="KW-0472">Membrane</keyword>
<feature type="transmembrane region" description="Helical" evidence="1">
    <location>
        <begin position="72"/>
        <end position="92"/>
    </location>
</feature>
<evidence type="ECO:0000256" key="1">
    <source>
        <dbReference type="SAM" id="Phobius"/>
    </source>
</evidence>
<sequence>MDIQLLISRTLRWGVSLACIVATIGGILYLWHHGSESLSLDSFRQFSYQAEHAQSYTTLGGILHGFLHFTPIGWIQTGVLILILTPIVRVLLSLVDFLHERDWLYASISAVVLTVIIANSIGGFK</sequence>
<accession>J9GDF9</accession>
<feature type="transmembrane region" description="Helical" evidence="1">
    <location>
        <begin position="12"/>
        <end position="31"/>
    </location>
</feature>
<evidence type="ECO:0000313" key="2">
    <source>
        <dbReference type="EMBL" id="EJW99807.1"/>
    </source>
</evidence>
<dbReference type="AlphaFoldDB" id="J9GDF9"/>
<feature type="transmembrane region" description="Helical" evidence="1">
    <location>
        <begin position="104"/>
        <end position="124"/>
    </location>
</feature>
<protein>
    <submittedName>
        <fullName evidence="2">Membrane protein containing DUF1634</fullName>
    </submittedName>
</protein>
<gene>
    <name evidence="2" type="ORF">EVA_12073</name>
</gene>
<keyword evidence="1" id="KW-0812">Transmembrane</keyword>
<proteinExistence type="predicted"/>
<name>J9GDF9_9ZZZZ</name>
<keyword evidence="1" id="KW-1133">Transmembrane helix</keyword>
<dbReference type="InterPro" id="IPR012861">
    <property type="entry name" value="DUF1634"/>
</dbReference>
<dbReference type="Pfam" id="PF07843">
    <property type="entry name" value="DUF1634"/>
    <property type="match status" value="1"/>
</dbReference>
<comment type="caution">
    <text evidence="2">The sequence shown here is derived from an EMBL/GenBank/DDBJ whole genome shotgun (WGS) entry which is preliminary data.</text>
</comment>